<evidence type="ECO:0000313" key="2">
    <source>
        <dbReference type="EMBL" id="PCI30165.1"/>
    </source>
</evidence>
<dbReference type="EMBL" id="NVSR01000007">
    <property type="protein sequence ID" value="PCI30165.1"/>
    <property type="molecule type" value="Genomic_DNA"/>
</dbReference>
<reference evidence="3" key="1">
    <citation type="submission" date="2017-08" db="EMBL/GenBank/DDBJ databases">
        <title>A dynamic microbial community with high functional redundancy inhabits the cold, oxic subseafloor aquifer.</title>
        <authorList>
            <person name="Tully B.J."/>
            <person name="Wheat C.G."/>
            <person name="Glazer B.T."/>
            <person name="Huber J.A."/>
        </authorList>
    </citation>
    <scope>NUCLEOTIDE SEQUENCE [LARGE SCALE GENOMIC DNA]</scope>
</reference>
<dbReference type="AlphaFoldDB" id="A0A2A4TAL2"/>
<keyword evidence="1" id="KW-0812">Transmembrane</keyword>
<keyword evidence="1" id="KW-0472">Membrane</keyword>
<dbReference type="Proteomes" id="UP000218113">
    <property type="component" value="Unassembled WGS sequence"/>
</dbReference>
<protein>
    <recommendedName>
        <fullName evidence="4">N-acetyltransferase domain-containing protein</fullName>
    </recommendedName>
</protein>
<name>A0A2A4TAL2_9DELT</name>
<evidence type="ECO:0000313" key="3">
    <source>
        <dbReference type="Proteomes" id="UP000218113"/>
    </source>
</evidence>
<feature type="transmembrane region" description="Helical" evidence="1">
    <location>
        <begin position="224"/>
        <end position="243"/>
    </location>
</feature>
<dbReference type="Gene3D" id="3.40.630.30">
    <property type="match status" value="1"/>
</dbReference>
<evidence type="ECO:0008006" key="4">
    <source>
        <dbReference type="Google" id="ProtNLM"/>
    </source>
</evidence>
<proteinExistence type="predicted"/>
<keyword evidence="1" id="KW-1133">Transmembrane helix</keyword>
<evidence type="ECO:0000256" key="1">
    <source>
        <dbReference type="SAM" id="Phobius"/>
    </source>
</evidence>
<accession>A0A2A4TAL2</accession>
<organism evidence="2 3">
    <name type="scientific">SAR324 cluster bacterium</name>
    <dbReference type="NCBI Taxonomy" id="2024889"/>
    <lineage>
        <taxon>Bacteria</taxon>
        <taxon>Deltaproteobacteria</taxon>
        <taxon>SAR324 cluster</taxon>
    </lineage>
</organism>
<comment type="caution">
    <text evidence="2">The sequence shown here is derived from an EMBL/GenBank/DDBJ whole genome shotgun (WGS) entry which is preliminary data.</text>
</comment>
<gene>
    <name evidence="2" type="ORF">COB67_02450</name>
</gene>
<sequence>MSTTIKDQTGPQYFISTNDENSQFIFTTYTTTESIYTDEDILLYFKCCVVMKPLYLIRKGLYVDRLTHTEVTWAVKGYPKNDNANFVHDIILYEKIQSFGVGSHMMQHLFKAIKSLDVSCSLKGKLSSVDADTKDKYIRREKFYRRLNFDIHYTHEDIGEGYFDIPSIMDINTEYHHPFVKEVDCHQYLLDFYDKSRDIGVLTNACEHEVAYHKRNTLKKRPSYYLALLFFTVLVFQNLFLPFL</sequence>